<gene>
    <name evidence="2" type="ORF">SAMN04488023_13732</name>
</gene>
<accession>A0A1H9V3K7</accession>
<dbReference type="PROSITE" id="PS51257">
    <property type="entry name" value="PROKAR_LIPOPROTEIN"/>
    <property type="match status" value="1"/>
</dbReference>
<keyword evidence="3" id="KW-1185">Reference proteome</keyword>
<evidence type="ECO:0000313" key="2">
    <source>
        <dbReference type="EMBL" id="SES16400.1"/>
    </source>
</evidence>
<organism evidence="2 3">
    <name type="scientific">Pedobacter rhizosphaerae</name>
    <dbReference type="NCBI Taxonomy" id="390241"/>
    <lineage>
        <taxon>Bacteria</taxon>
        <taxon>Pseudomonadati</taxon>
        <taxon>Bacteroidota</taxon>
        <taxon>Sphingobacteriia</taxon>
        <taxon>Sphingobacteriales</taxon>
        <taxon>Sphingobacteriaceae</taxon>
        <taxon>Pedobacter</taxon>
    </lineage>
</organism>
<dbReference type="EMBL" id="FOGG01000037">
    <property type="protein sequence ID" value="SES16400.1"/>
    <property type="molecule type" value="Genomic_DNA"/>
</dbReference>
<reference evidence="2 3" key="1">
    <citation type="submission" date="2016-10" db="EMBL/GenBank/DDBJ databases">
        <authorList>
            <person name="de Groot N.N."/>
        </authorList>
    </citation>
    <scope>NUCLEOTIDE SEQUENCE [LARGE SCALE GENOMIC DNA]</scope>
    <source>
        <strain evidence="2 3">DSM 18610</strain>
    </source>
</reference>
<dbReference type="Pfam" id="PF18885">
    <property type="entry name" value="DUF5648"/>
    <property type="match status" value="1"/>
</dbReference>
<dbReference type="OrthoDB" id="1038436at2"/>
<dbReference type="RefSeq" id="WP_090888185.1">
    <property type="nucleotide sequence ID" value="NZ_FOGG01000037.1"/>
</dbReference>
<evidence type="ECO:0000259" key="1">
    <source>
        <dbReference type="Pfam" id="PF18885"/>
    </source>
</evidence>
<dbReference type="Proteomes" id="UP000199572">
    <property type="component" value="Unassembled WGS sequence"/>
</dbReference>
<dbReference type="AlphaFoldDB" id="A0A1H9V3K7"/>
<proteinExistence type="predicted"/>
<protein>
    <recommendedName>
        <fullName evidence="1">DUF5648 domain-containing protein</fullName>
    </recommendedName>
</protein>
<name>A0A1H9V3K7_9SPHI</name>
<feature type="domain" description="DUF5648" evidence="1">
    <location>
        <begin position="103"/>
        <end position="197"/>
    </location>
</feature>
<dbReference type="STRING" id="390241.SAMN04488023_13732"/>
<sequence>MKNLKMIAFMLAIISCSLLSCKKKELLSDPISSKELSEQTSKTITTTPLAILPQVWGPPPSNGIALTRLYNPYQGVHMLANPEETYVLLAQKVKRGSNWFPAWVNEGILGYGLRSGGKPLYRFYAIDDHYFSTNSSIPAGYVLEGIQTYVYTSATSGYRPIYAFSTISGKTDHVYTANPNELNGNSAWRNEGIAFYLMY</sequence>
<evidence type="ECO:0000313" key="3">
    <source>
        <dbReference type="Proteomes" id="UP000199572"/>
    </source>
</evidence>
<dbReference type="InterPro" id="IPR043708">
    <property type="entry name" value="DUF5648"/>
</dbReference>